<sequence>YNNYLVPLEEVLKDEGFIDLCCNVRYEYNCENELFEYLNYLAQRNNNKEEINLSLKEIPTCKNDIGSVDIHLNVLDNKYNLDNLRTVKNIGSTNIAIKQNLLGINLSTEDKDLAKFMPPVKSNNLNINIYSRSGYNISDLYVGYDKNKKILSIYNAEKKLINIRKLTNLSMLHYTPQLRALLLLGDINNLDKNIIHPKLYDVLIYIPRVVIDNKYIIIRRTWIIGNVFGSRASLKDYIDSLLHLGKIEMYVVYIKEDQELILNLKENFDYLFKEYRLYNKIILKELLSSQLNFSVDKNIHNNELIYSVVDNESNSNSIS</sequence>
<reference evidence="1 2" key="1">
    <citation type="journal article" date="2020" name="Access Microbiol">
        <title>Isolation and genome sequencing of Staphylococcus schleiferi subspecies coagulans from Antarctic seals.</title>
        <authorList>
            <person name="Foster G."/>
            <person name="Robb A."/>
            <person name="Paterson G.K."/>
        </authorList>
    </citation>
    <scope>NUCLEOTIDE SEQUENCE [LARGE SCALE GENOMIC DNA]</scope>
    <source>
        <strain evidence="1 2">M615/02/4</strain>
    </source>
</reference>
<dbReference type="EMBL" id="JABTCN010000102">
    <property type="protein sequence ID" value="MBA8777701.1"/>
    <property type="molecule type" value="Genomic_DNA"/>
</dbReference>
<dbReference type="RefSeq" id="WP_182281463.1">
    <property type="nucleotide sequence ID" value="NZ_JABTCN010000102.1"/>
</dbReference>
<dbReference type="AlphaFoldDB" id="A0A9X0PHC1"/>
<gene>
    <name evidence="1" type="ORF">HR081_12585</name>
</gene>
<protein>
    <submittedName>
        <fullName evidence="1">Uncharacterized protein</fullName>
    </submittedName>
</protein>
<feature type="non-terminal residue" evidence="1">
    <location>
        <position position="1"/>
    </location>
</feature>
<evidence type="ECO:0000313" key="2">
    <source>
        <dbReference type="Proteomes" id="UP000524893"/>
    </source>
</evidence>
<dbReference type="Proteomes" id="UP000524893">
    <property type="component" value="Unassembled WGS sequence"/>
</dbReference>
<comment type="caution">
    <text evidence="1">The sequence shown here is derived from an EMBL/GenBank/DDBJ whole genome shotgun (WGS) entry which is preliminary data.</text>
</comment>
<organism evidence="1 2">
    <name type="scientific">Staphylococcus coagulans</name>
    <dbReference type="NCBI Taxonomy" id="74706"/>
    <lineage>
        <taxon>Bacteria</taxon>
        <taxon>Bacillati</taxon>
        <taxon>Bacillota</taxon>
        <taxon>Bacilli</taxon>
        <taxon>Bacillales</taxon>
        <taxon>Staphylococcaceae</taxon>
        <taxon>Staphylococcus</taxon>
    </lineage>
</organism>
<feature type="non-terminal residue" evidence="1">
    <location>
        <position position="319"/>
    </location>
</feature>
<evidence type="ECO:0000313" key="1">
    <source>
        <dbReference type="EMBL" id="MBA8777701.1"/>
    </source>
</evidence>
<accession>A0A9X0PHC1</accession>
<proteinExistence type="predicted"/>
<name>A0A9X0PHC1_9STAP</name>